<dbReference type="EMBL" id="ANIZ01003231">
    <property type="protein sequence ID" value="ETI35055.1"/>
    <property type="molecule type" value="Genomic_DNA"/>
</dbReference>
<sequence>MRTCILVSIAAILYASYNPVVNATASVRHIKSKDSDASSLALRAGDTTNKEQDNGEDRVGGTTIAMWAHNFDRENM</sequence>
<evidence type="ECO:0000313" key="3">
    <source>
        <dbReference type="EMBL" id="ETI35055.1"/>
    </source>
</evidence>
<evidence type="ECO:0000313" key="4">
    <source>
        <dbReference type="Proteomes" id="UP000018721"/>
    </source>
</evidence>
<feature type="chain" id="PRO_5004773935" description="RxLR effector protein" evidence="2">
    <location>
        <begin position="24"/>
        <end position="76"/>
    </location>
</feature>
<evidence type="ECO:0000256" key="1">
    <source>
        <dbReference type="SAM" id="MobiDB-lite"/>
    </source>
</evidence>
<evidence type="ECO:0008006" key="5">
    <source>
        <dbReference type="Google" id="ProtNLM"/>
    </source>
</evidence>
<name>V9E7L1_PHYNI</name>
<dbReference type="AlphaFoldDB" id="V9E7L1"/>
<dbReference type="HOGENOM" id="CLU_2659942_0_0_1"/>
<keyword evidence="2" id="KW-0732">Signal</keyword>
<feature type="region of interest" description="Disordered" evidence="1">
    <location>
        <begin position="34"/>
        <end position="59"/>
    </location>
</feature>
<organism evidence="3 4">
    <name type="scientific">Phytophthora nicotianae P1569</name>
    <dbReference type="NCBI Taxonomy" id="1317065"/>
    <lineage>
        <taxon>Eukaryota</taxon>
        <taxon>Sar</taxon>
        <taxon>Stramenopiles</taxon>
        <taxon>Oomycota</taxon>
        <taxon>Peronosporomycetes</taxon>
        <taxon>Peronosporales</taxon>
        <taxon>Peronosporaceae</taxon>
        <taxon>Phytophthora</taxon>
    </lineage>
</organism>
<gene>
    <name evidence="3" type="ORF">F443_18552</name>
</gene>
<keyword evidence="4" id="KW-1185">Reference proteome</keyword>
<evidence type="ECO:0000256" key="2">
    <source>
        <dbReference type="SAM" id="SignalP"/>
    </source>
</evidence>
<dbReference type="Proteomes" id="UP000018721">
    <property type="component" value="Unassembled WGS sequence"/>
</dbReference>
<reference evidence="3 4" key="1">
    <citation type="submission" date="2013-11" db="EMBL/GenBank/DDBJ databases">
        <title>The Genome Sequence of Phytophthora parasitica P1569.</title>
        <authorList>
            <consortium name="The Broad Institute Genomics Platform"/>
            <person name="Russ C."/>
            <person name="Tyler B."/>
            <person name="Panabieres F."/>
            <person name="Shan W."/>
            <person name="Tripathy S."/>
            <person name="Grunwald N."/>
            <person name="Machado M."/>
            <person name="Johnson C.S."/>
            <person name="Arredondo F."/>
            <person name="Hong C."/>
            <person name="Coffey M."/>
            <person name="Young S.K."/>
            <person name="Zeng Q."/>
            <person name="Gargeya S."/>
            <person name="Fitzgerald M."/>
            <person name="Abouelleil A."/>
            <person name="Alvarado L."/>
            <person name="Chapman S.B."/>
            <person name="Gainer-Dewar J."/>
            <person name="Goldberg J."/>
            <person name="Griggs A."/>
            <person name="Gujja S."/>
            <person name="Hansen M."/>
            <person name="Howarth C."/>
            <person name="Imamovic A."/>
            <person name="Ireland A."/>
            <person name="Larimer J."/>
            <person name="McCowan C."/>
            <person name="Murphy C."/>
            <person name="Pearson M."/>
            <person name="Poon T.W."/>
            <person name="Priest M."/>
            <person name="Roberts A."/>
            <person name="Saif S."/>
            <person name="Shea T."/>
            <person name="Sykes S."/>
            <person name="Wortman J."/>
            <person name="Nusbaum C."/>
            <person name="Birren B."/>
        </authorList>
    </citation>
    <scope>NUCLEOTIDE SEQUENCE [LARGE SCALE GENOMIC DNA]</scope>
    <source>
        <strain evidence="3 4">P1569</strain>
    </source>
</reference>
<protein>
    <recommendedName>
        <fullName evidence="5">RxLR effector protein</fullName>
    </recommendedName>
</protein>
<accession>V9E7L1</accession>
<proteinExistence type="predicted"/>
<feature type="signal peptide" evidence="2">
    <location>
        <begin position="1"/>
        <end position="23"/>
    </location>
</feature>
<feature type="compositionally biased region" description="Basic and acidic residues" evidence="1">
    <location>
        <begin position="48"/>
        <end position="59"/>
    </location>
</feature>
<comment type="caution">
    <text evidence="3">The sequence shown here is derived from an EMBL/GenBank/DDBJ whole genome shotgun (WGS) entry which is preliminary data.</text>
</comment>